<sequence>MSLKRNSIFTAIEVVVNGLGLFFIYRGVVQHLGLSDLGVWSIVLATTAFGRVADVGIAAGLARFIATSNSRNRHDVSSTYFSTALISIFILMGVVALLGWMPLSYALRLTLDGAALSKANDLLPWALLTFWLLNLNAVVAAALLGIQRSDLRATASIAGMALQVVASYGLISTHGLEGLAWAQAAQYVLSLSLGFAAINWASSIRVSAKIDRSTLKELIGFGAKLQAGTIANLVFEPTCKLILGAVSGPTAVGLFEMAYRMVYQVRGIAVMSAQNLVPAFASAIQGGPSELAKVFRRGSRACAVASTVLMCGVTAGSPLASKLWLGRVDPLFCQLTAILCVCWAINIISAPSYFLGIARGTVNASISGQILTALLAPILAYALGLQGGITLATTGIIAGKMAGDIFPLVLNRPDGITIRAAALNPSIIVATSCVALCAFGMYVGSPSLPSILSF</sequence>
<evidence type="ECO:0000256" key="6">
    <source>
        <dbReference type="SAM" id="Phobius"/>
    </source>
</evidence>
<name>A0ABD7C9H1_STEMA</name>
<evidence type="ECO:0000313" key="7">
    <source>
        <dbReference type="EMBL" id="QQQ44093.1"/>
    </source>
</evidence>
<keyword evidence="5 6" id="KW-0472">Membrane</keyword>
<evidence type="ECO:0000256" key="2">
    <source>
        <dbReference type="ARBA" id="ARBA00022475"/>
    </source>
</evidence>
<feature type="transmembrane region" description="Helical" evidence="6">
    <location>
        <begin position="153"/>
        <end position="172"/>
    </location>
</feature>
<feature type="transmembrane region" description="Helical" evidence="6">
    <location>
        <begin position="184"/>
        <end position="202"/>
    </location>
</feature>
<evidence type="ECO:0000256" key="5">
    <source>
        <dbReference type="ARBA" id="ARBA00023136"/>
    </source>
</evidence>
<keyword evidence="4 6" id="KW-1133">Transmembrane helix</keyword>
<organism evidence="7 8">
    <name type="scientific">Stenotrophomonas maltophilia</name>
    <name type="common">Pseudomonas maltophilia</name>
    <name type="synonym">Xanthomonas maltophilia</name>
    <dbReference type="NCBI Taxonomy" id="40324"/>
    <lineage>
        <taxon>Bacteria</taxon>
        <taxon>Pseudomonadati</taxon>
        <taxon>Pseudomonadota</taxon>
        <taxon>Gammaproteobacteria</taxon>
        <taxon>Lysobacterales</taxon>
        <taxon>Lysobacteraceae</taxon>
        <taxon>Stenotrophomonas</taxon>
        <taxon>Stenotrophomonas maltophilia group</taxon>
    </lineage>
</organism>
<feature type="transmembrane region" description="Helical" evidence="6">
    <location>
        <begin position="332"/>
        <end position="355"/>
    </location>
</feature>
<feature type="transmembrane region" description="Helical" evidence="6">
    <location>
        <begin position="37"/>
        <end position="66"/>
    </location>
</feature>
<dbReference type="Pfam" id="PF13440">
    <property type="entry name" value="Polysacc_synt_3"/>
    <property type="match status" value="1"/>
</dbReference>
<evidence type="ECO:0000256" key="4">
    <source>
        <dbReference type="ARBA" id="ARBA00022989"/>
    </source>
</evidence>
<reference evidence="7 8" key="1">
    <citation type="submission" date="2021-01" db="EMBL/GenBank/DDBJ databases">
        <title>Genome Characterization of a novel Stenotrophomonas isolate with high keratinase activity.</title>
        <authorList>
            <person name="Cao Z.-J."/>
        </authorList>
    </citation>
    <scope>NUCLEOTIDE SEQUENCE [LARGE SCALE GENOMIC DNA]</scope>
    <source>
        <strain evidence="7 8">DHHJ</strain>
    </source>
</reference>
<dbReference type="Proteomes" id="UP000596095">
    <property type="component" value="Chromosome"/>
</dbReference>
<feature type="transmembrane region" description="Helical" evidence="6">
    <location>
        <begin position="301"/>
        <end position="320"/>
    </location>
</feature>
<feature type="transmembrane region" description="Helical" evidence="6">
    <location>
        <begin position="389"/>
        <end position="410"/>
    </location>
</feature>
<evidence type="ECO:0000256" key="3">
    <source>
        <dbReference type="ARBA" id="ARBA00022692"/>
    </source>
</evidence>
<dbReference type="GO" id="GO:0005886">
    <property type="term" value="C:plasma membrane"/>
    <property type="evidence" value="ECO:0007669"/>
    <property type="project" value="UniProtKB-SubCell"/>
</dbReference>
<feature type="transmembrane region" description="Helical" evidence="6">
    <location>
        <begin position="7"/>
        <end position="25"/>
    </location>
</feature>
<evidence type="ECO:0000256" key="1">
    <source>
        <dbReference type="ARBA" id="ARBA00004651"/>
    </source>
</evidence>
<feature type="transmembrane region" description="Helical" evidence="6">
    <location>
        <begin position="122"/>
        <end position="146"/>
    </location>
</feature>
<dbReference type="PANTHER" id="PTHR30250">
    <property type="entry name" value="PST FAMILY PREDICTED COLANIC ACID TRANSPORTER"/>
    <property type="match status" value="1"/>
</dbReference>
<feature type="transmembrane region" description="Helical" evidence="6">
    <location>
        <begin position="362"/>
        <end position="383"/>
    </location>
</feature>
<keyword evidence="2" id="KW-1003">Cell membrane</keyword>
<dbReference type="PANTHER" id="PTHR30250:SF26">
    <property type="entry name" value="PSMA PROTEIN"/>
    <property type="match status" value="1"/>
</dbReference>
<dbReference type="InterPro" id="IPR050833">
    <property type="entry name" value="Poly_Biosynth_Transport"/>
</dbReference>
<evidence type="ECO:0000313" key="8">
    <source>
        <dbReference type="Proteomes" id="UP000596095"/>
    </source>
</evidence>
<comment type="subcellular location">
    <subcellularLocation>
        <location evidence="1">Cell membrane</location>
        <topology evidence="1">Multi-pass membrane protein</topology>
    </subcellularLocation>
</comment>
<dbReference type="RefSeq" id="WP_201118898.1">
    <property type="nucleotide sequence ID" value="NZ_CP067993.1"/>
</dbReference>
<gene>
    <name evidence="7" type="ORF">JJL50_08745</name>
</gene>
<dbReference type="AlphaFoldDB" id="A0ABD7C9H1"/>
<protein>
    <submittedName>
        <fullName evidence="7">Oligosaccharide flippase family protein</fullName>
    </submittedName>
</protein>
<feature type="transmembrane region" description="Helical" evidence="6">
    <location>
        <begin position="422"/>
        <end position="444"/>
    </location>
</feature>
<accession>A0ABD7C9H1</accession>
<dbReference type="EMBL" id="CP067993">
    <property type="protein sequence ID" value="QQQ44093.1"/>
    <property type="molecule type" value="Genomic_DNA"/>
</dbReference>
<proteinExistence type="predicted"/>
<keyword evidence="3 6" id="KW-0812">Transmembrane</keyword>
<feature type="transmembrane region" description="Helical" evidence="6">
    <location>
        <begin position="78"/>
        <end position="102"/>
    </location>
</feature>